<dbReference type="Proteomes" id="UP000185596">
    <property type="component" value="Unassembled WGS sequence"/>
</dbReference>
<evidence type="ECO:0000256" key="2">
    <source>
        <dbReference type="ARBA" id="ARBA00022670"/>
    </source>
</evidence>
<sequence length="369" mass="37599">MIHKRARVLFAGLVAAATASTTLLVGGPAVAAPAGVPGPPPGNTLGKAATVTLVTGDVVTLGDPDGVDVRAGKGREHLGFRSFTDERGDVHVIPEDALTGVSAGRLDPRLFDVTALVRAGYDDARRRDLPLIVDYPGATPRAAGFRAVRELPVLSAVALRAERSTAFWTGARTAAGRIWLDGPVRASLEHSVPQIGAPQAWDAGYTGAGTTVAVLDTGVDSTHPDLAGAVREARDFTESESGTDDRFGHGTHVASIITGAGERYRGVAPDAALLNGKVLNDFGGGSESGVIAGMEWAADSGADVVNMSLGDPWPDDGTAPMSVALNRISAETGALFVVAAGNTGPSEESIGTPASADAALTVGAVDRED</sequence>
<evidence type="ECO:0000313" key="9">
    <source>
        <dbReference type="Proteomes" id="UP000185596"/>
    </source>
</evidence>
<dbReference type="InterPro" id="IPR023827">
    <property type="entry name" value="Peptidase_S8_Asp-AS"/>
</dbReference>
<dbReference type="InterPro" id="IPR051048">
    <property type="entry name" value="Peptidase_S8/S53_subtilisin"/>
</dbReference>
<gene>
    <name evidence="8" type="ORF">BU204_03065</name>
</gene>
<dbReference type="GO" id="GO:0006508">
    <property type="term" value="P:proteolysis"/>
    <property type="evidence" value="ECO:0007669"/>
    <property type="project" value="UniProtKB-KW"/>
</dbReference>
<dbReference type="AlphaFoldDB" id="A0A1Q8CXN8"/>
<feature type="signal peptide" evidence="6">
    <location>
        <begin position="1"/>
        <end position="31"/>
    </location>
</feature>
<accession>A0A1Q8CXN8</accession>
<dbReference type="PANTHER" id="PTHR43399">
    <property type="entry name" value="SUBTILISIN-RELATED"/>
    <property type="match status" value="1"/>
</dbReference>
<dbReference type="PRINTS" id="PR00723">
    <property type="entry name" value="SUBTILISIN"/>
</dbReference>
<organism evidence="8 9">
    <name type="scientific">Actinophytocola xanthii</name>
    <dbReference type="NCBI Taxonomy" id="1912961"/>
    <lineage>
        <taxon>Bacteria</taxon>
        <taxon>Bacillati</taxon>
        <taxon>Actinomycetota</taxon>
        <taxon>Actinomycetes</taxon>
        <taxon>Pseudonocardiales</taxon>
        <taxon>Pseudonocardiaceae</taxon>
    </lineage>
</organism>
<comment type="caution">
    <text evidence="8">The sequence shown here is derived from an EMBL/GenBank/DDBJ whole genome shotgun (WGS) entry which is preliminary data.</text>
</comment>
<dbReference type="GO" id="GO:0004252">
    <property type="term" value="F:serine-type endopeptidase activity"/>
    <property type="evidence" value="ECO:0007669"/>
    <property type="project" value="InterPro"/>
</dbReference>
<feature type="domain" description="Peptidase S8/S53" evidence="7">
    <location>
        <begin position="207"/>
        <end position="366"/>
    </location>
</feature>
<dbReference type="Gene3D" id="3.40.50.200">
    <property type="entry name" value="Peptidase S8/S53 domain"/>
    <property type="match status" value="1"/>
</dbReference>
<dbReference type="RefSeq" id="WP_158073389.1">
    <property type="nucleotide sequence ID" value="NZ_MSIE01000003.1"/>
</dbReference>
<dbReference type="EMBL" id="MSIE01000003">
    <property type="protein sequence ID" value="OLF19103.1"/>
    <property type="molecule type" value="Genomic_DNA"/>
</dbReference>
<dbReference type="InterPro" id="IPR000209">
    <property type="entry name" value="Peptidase_S8/S53_dom"/>
</dbReference>
<keyword evidence="6" id="KW-0732">Signal</keyword>
<comment type="similarity">
    <text evidence="1 5">Belongs to the peptidase S8 family.</text>
</comment>
<proteinExistence type="inferred from homology"/>
<protein>
    <recommendedName>
        <fullName evidence="7">Peptidase S8/S53 domain-containing protein</fullName>
    </recommendedName>
</protein>
<evidence type="ECO:0000256" key="3">
    <source>
        <dbReference type="ARBA" id="ARBA00022801"/>
    </source>
</evidence>
<dbReference type="OrthoDB" id="9795680at2"/>
<evidence type="ECO:0000256" key="6">
    <source>
        <dbReference type="SAM" id="SignalP"/>
    </source>
</evidence>
<evidence type="ECO:0000259" key="7">
    <source>
        <dbReference type="Pfam" id="PF00082"/>
    </source>
</evidence>
<name>A0A1Q8CXN8_9PSEU</name>
<evidence type="ECO:0000313" key="8">
    <source>
        <dbReference type="EMBL" id="OLF19103.1"/>
    </source>
</evidence>
<dbReference type="PANTHER" id="PTHR43399:SF4">
    <property type="entry name" value="CELL WALL-ASSOCIATED PROTEASE"/>
    <property type="match status" value="1"/>
</dbReference>
<keyword evidence="2" id="KW-0645">Protease</keyword>
<keyword evidence="9" id="KW-1185">Reference proteome</keyword>
<dbReference type="SUPFAM" id="SSF52743">
    <property type="entry name" value="Subtilisin-like"/>
    <property type="match status" value="1"/>
</dbReference>
<dbReference type="PROSITE" id="PS51892">
    <property type="entry name" value="SUBTILASE"/>
    <property type="match status" value="1"/>
</dbReference>
<feature type="non-terminal residue" evidence="8">
    <location>
        <position position="369"/>
    </location>
</feature>
<dbReference type="InterPro" id="IPR015500">
    <property type="entry name" value="Peptidase_S8_subtilisin-rel"/>
</dbReference>
<evidence type="ECO:0000256" key="5">
    <source>
        <dbReference type="PROSITE-ProRule" id="PRU01240"/>
    </source>
</evidence>
<evidence type="ECO:0000256" key="1">
    <source>
        <dbReference type="ARBA" id="ARBA00011073"/>
    </source>
</evidence>
<dbReference type="STRING" id="1912961.BU204_03065"/>
<reference evidence="8 9" key="1">
    <citation type="submission" date="2016-12" db="EMBL/GenBank/DDBJ databases">
        <title>The draft genome sequence of Actinophytocola sp. 11-183.</title>
        <authorList>
            <person name="Wang W."/>
            <person name="Yuan L."/>
        </authorList>
    </citation>
    <scope>NUCLEOTIDE SEQUENCE [LARGE SCALE GENOMIC DNA]</scope>
    <source>
        <strain evidence="8 9">11-183</strain>
    </source>
</reference>
<dbReference type="PROSITE" id="PS00136">
    <property type="entry name" value="SUBTILASE_ASP"/>
    <property type="match status" value="1"/>
</dbReference>
<evidence type="ECO:0000256" key="4">
    <source>
        <dbReference type="ARBA" id="ARBA00022825"/>
    </source>
</evidence>
<dbReference type="InterPro" id="IPR036852">
    <property type="entry name" value="Peptidase_S8/S53_dom_sf"/>
</dbReference>
<keyword evidence="3" id="KW-0378">Hydrolase</keyword>
<dbReference type="PROSITE" id="PS00137">
    <property type="entry name" value="SUBTILASE_HIS"/>
    <property type="match status" value="1"/>
</dbReference>
<dbReference type="InterPro" id="IPR022398">
    <property type="entry name" value="Peptidase_S8_His-AS"/>
</dbReference>
<comment type="caution">
    <text evidence="5">Lacks conserved residue(s) required for the propagation of feature annotation.</text>
</comment>
<keyword evidence="4" id="KW-0720">Serine protease</keyword>
<dbReference type="Pfam" id="PF00082">
    <property type="entry name" value="Peptidase_S8"/>
    <property type="match status" value="1"/>
</dbReference>
<feature type="chain" id="PRO_5012276970" description="Peptidase S8/S53 domain-containing protein" evidence="6">
    <location>
        <begin position="32"/>
        <end position="369"/>
    </location>
</feature>